<dbReference type="OrthoDB" id="9813214at2"/>
<keyword evidence="1 5" id="KW-0328">Glycosyltransferase</keyword>
<evidence type="ECO:0000256" key="1">
    <source>
        <dbReference type="ARBA" id="ARBA00022676"/>
    </source>
</evidence>
<accession>A0A448HK06</accession>
<evidence type="ECO:0000313" key="5">
    <source>
        <dbReference type="EMBL" id="VEG29879.1"/>
    </source>
</evidence>
<dbReference type="EMBL" id="LR134350">
    <property type="protein sequence ID" value="VEG29879.1"/>
    <property type="molecule type" value="Genomic_DNA"/>
</dbReference>
<dbReference type="RefSeq" id="WP_126383324.1">
    <property type="nucleotide sequence ID" value="NZ_LR134350.1"/>
</dbReference>
<feature type="region of interest" description="Disordered" evidence="3">
    <location>
        <begin position="83"/>
        <end position="128"/>
    </location>
</feature>
<evidence type="ECO:0000256" key="3">
    <source>
        <dbReference type="SAM" id="MobiDB-lite"/>
    </source>
</evidence>
<gene>
    <name evidence="5" type="primary">mshA_2</name>
    <name evidence="5" type="ORF">NCTC11636_02351</name>
</gene>
<keyword evidence="2 5" id="KW-0808">Transferase</keyword>
<dbReference type="Proteomes" id="UP000266895">
    <property type="component" value="Chromosome"/>
</dbReference>
<evidence type="ECO:0000313" key="6">
    <source>
        <dbReference type="Proteomes" id="UP000266895"/>
    </source>
</evidence>
<dbReference type="PANTHER" id="PTHR12526:SF510">
    <property type="entry name" value="D-INOSITOL 3-PHOSPHATE GLYCOSYLTRANSFERASE"/>
    <property type="match status" value="1"/>
</dbReference>
<dbReference type="Gene3D" id="3.40.50.2000">
    <property type="entry name" value="Glycogen Phosphorylase B"/>
    <property type="match status" value="2"/>
</dbReference>
<name>A0A448HK06_9ACTO</name>
<dbReference type="EC" id="2.4.1.250" evidence="5"/>
<dbReference type="Pfam" id="PF13692">
    <property type="entry name" value="Glyco_trans_1_4"/>
    <property type="match status" value="1"/>
</dbReference>
<dbReference type="InterPro" id="IPR028098">
    <property type="entry name" value="Glyco_trans_4-like_N"/>
</dbReference>
<dbReference type="AlphaFoldDB" id="A0A448HK06"/>
<organism evidence="5 6">
    <name type="scientific">Actinomyces howellii</name>
    <dbReference type="NCBI Taxonomy" id="52771"/>
    <lineage>
        <taxon>Bacteria</taxon>
        <taxon>Bacillati</taxon>
        <taxon>Actinomycetota</taxon>
        <taxon>Actinomycetes</taxon>
        <taxon>Actinomycetales</taxon>
        <taxon>Actinomycetaceae</taxon>
        <taxon>Actinomyces</taxon>
    </lineage>
</organism>
<dbReference type="Pfam" id="PF13439">
    <property type="entry name" value="Glyco_transf_4"/>
    <property type="match status" value="1"/>
</dbReference>
<protein>
    <submittedName>
        <fullName evidence="5">D-inositol-3-phosphate glycosyltransferase</fullName>
        <ecNumber evidence="5">2.4.1.250</ecNumber>
    </submittedName>
</protein>
<feature type="compositionally biased region" description="Low complexity" evidence="3">
    <location>
        <begin position="89"/>
        <end position="106"/>
    </location>
</feature>
<reference evidence="5 6" key="1">
    <citation type="submission" date="2018-12" db="EMBL/GenBank/DDBJ databases">
        <authorList>
            <consortium name="Pathogen Informatics"/>
        </authorList>
    </citation>
    <scope>NUCLEOTIDE SEQUENCE [LARGE SCALE GENOMIC DNA]</scope>
    <source>
        <strain evidence="5 6">NCTC11636</strain>
    </source>
</reference>
<feature type="domain" description="Glycosyltransferase subfamily 4-like N-terminal" evidence="4">
    <location>
        <begin position="152"/>
        <end position="258"/>
    </location>
</feature>
<dbReference type="GO" id="GO:0102710">
    <property type="term" value="F:D-inositol-3-phosphate glycosyltransferase activity"/>
    <property type="evidence" value="ECO:0007669"/>
    <property type="project" value="UniProtKB-EC"/>
</dbReference>
<dbReference type="PANTHER" id="PTHR12526">
    <property type="entry name" value="GLYCOSYLTRANSFERASE"/>
    <property type="match status" value="1"/>
</dbReference>
<keyword evidence="6" id="KW-1185">Reference proteome</keyword>
<evidence type="ECO:0000256" key="2">
    <source>
        <dbReference type="ARBA" id="ARBA00022679"/>
    </source>
</evidence>
<sequence length="472" mass="50132">MTTPRLPRSQGRGPRVAMLVYNDAHNDTRVLKEAASLRAAGATVRIFAVARPRAGYGPGLEEVADGVDINRLREFGLGGITARMRGDRPAASGPDPAPPADDASGPVAQADQPNSPAGSPPEPSRGPRAVRRGLAAAGALVGRAGADAAMRAYRTVSLSAYWLRAARAVLAWSPDVVHANDANTLAPALWVVDRCGARLVYDSHELWRHRNVRPDRPVAPRVEAAIETRGIERADAVLTVSPSIVEWLDEHYRLSAPPVLVRNIPVAGPPPDPARGRLRELAGLGAEARVIAYGGRLTTSRGLEETVAALAELPEDVHLVMLGYGEPDYLAALDEDVRRAGVADRVHRVGPVAPHEVAQALADADLSVVHVRPTCLSYRFALPNKLFESIRAGLPVAAADLPDIRAVVEELGVGEVFDGEDPGALAQTIATILADPGRYRAAARAAAPSLTWERESEALLGAYRQALMGDRA</sequence>
<proteinExistence type="predicted"/>
<evidence type="ECO:0000259" key="4">
    <source>
        <dbReference type="Pfam" id="PF13439"/>
    </source>
</evidence>
<dbReference type="SUPFAM" id="SSF53756">
    <property type="entry name" value="UDP-Glycosyltransferase/glycogen phosphorylase"/>
    <property type="match status" value="1"/>
</dbReference>
<dbReference type="KEGG" id="ahw:NCTC11636_02351"/>